<reference evidence="2" key="1">
    <citation type="submission" date="2020-07" db="EMBL/GenBank/DDBJ databases">
        <title>Genome sequence and genetic diversity analysis of an under-domesticated orphan crop, white fonio (Digitaria exilis).</title>
        <authorList>
            <person name="Bennetzen J.L."/>
            <person name="Chen S."/>
            <person name="Ma X."/>
            <person name="Wang X."/>
            <person name="Yssel A.E.J."/>
            <person name="Chaluvadi S.R."/>
            <person name="Johnson M."/>
            <person name="Gangashetty P."/>
            <person name="Hamidou F."/>
            <person name="Sanogo M.D."/>
            <person name="Zwaenepoel A."/>
            <person name="Wallace J."/>
            <person name="Van De Peer Y."/>
            <person name="Van Deynze A."/>
        </authorList>
    </citation>
    <scope>NUCLEOTIDE SEQUENCE</scope>
    <source>
        <tissue evidence="2">Leaves</tissue>
    </source>
</reference>
<feature type="compositionally biased region" description="Basic and acidic residues" evidence="1">
    <location>
        <begin position="12"/>
        <end position="28"/>
    </location>
</feature>
<proteinExistence type="predicted"/>
<accession>A0A835E979</accession>
<dbReference type="AlphaFoldDB" id="A0A835E979"/>
<sequence length="28" mass="3312">MQGTLRLGRKHVLQERNKKGEFDNNRSV</sequence>
<name>A0A835E979_9POAL</name>
<evidence type="ECO:0000313" key="2">
    <source>
        <dbReference type="EMBL" id="KAF8671000.1"/>
    </source>
</evidence>
<dbReference type="EMBL" id="JACEFO010002248">
    <property type="protein sequence ID" value="KAF8671000.1"/>
    <property type="molecule type" value="Genomic_DNA"/>
</dbReference>
<evidence type="ECO:0000313" key="3">
    <source>
        <dbReference type="Proteomes" id="UP000636709"/>
    </source>
</evidence>
<organism evidence="2 3">
    <name type="scientific">Digitaria exilis</name>
    <dbReference type="NCBI Taxonomy" id="1010633"/>
    <lineage>
        <taxon>Eukaryota</taxon>
        <taxon>Viridiplantae</taxon>
        <taxon>Streptophyta</taxon>
        <taxon>Embryophyta</taxon>
        <taxon>Tracheophyta</taxon>
        <taxon>Spermatophyta</taxon>
        <taxon>Magnoliopsida</taxon>
        <taxon>Liliopsida</taxon>
        <taxon>Poales</taxon>
        <taxon>Poaceae</taxon>
        <taxon>PACMAD clade</taxon>
        <taxon>Panicoideae</taxon>
        <taxon>Panicodae</taxon>
        <taxon>Paniceae</taxon>
        <taxon>Anthephorinae</taxon>
        <taxon>Digitaria</taxon>
    </lineage>
</organism>
<feature type="region of interest" description="Disordered" evidence="1">
    <location>
        <begin position="1"/>
        <end position="28"/>
    </location>
</feature>
<comment type="caution">
    <text evidence="2">The sequence shown here is derived from an EMBL/GenBank/DDBJ whole genome shotgun (WGS) entry which is preliminary data.</text>
</comment>
<gene>
    <name evidence="2" type="ORF">HU200_050278</name>
</gene>
<dbReference type="Proteomes" id="UP000636709">
    <property type="component" value="Unassembled WGS sequence"/>
</dbReference>
<keyword evidence="3" id="KW-1185">Reference proteome</keyword>
<protein>
    <submittedName>
        <fullName evidence="2">Uncharacterized protein</fullName>
    </submittedName>
</protein>
<evidence type="ECO:0000256" key="1">
    <source>
        <dbReference type="SAM" id="MobiDB-lite"/>
    </source>
</evidence>